<reference evidence="2" key="1">
    <citation type="journal article" date="2023" name="G3 (Bethesda)">
        <title>A reference genome for the long-term kleptoplast-retaining sea slug Elysia crispata morphotype clarki.</title>
        <authorList>
            <person name="Eastman K.E."/>
            <person name="Pendleton A.L."/>
            <person name="Shaikh M.A."/>
            <person name="Suttiyut T."/>
            <person name="Ogas R."/>
            <person name="Tomko P."/>
            <person name="Gavelis G."/>
            <person name="Widhalm J.R."/>
            <person name="Wisecaver J.H."/>
        </authorList>
    </citation>
    <scope>NUCLEOTIDE SEQUENCE</scope>
    <source>
        <strain evidence="2">ECLA1</strain>
    </source>
</reference>
<evidence type="ECO:0008006" key="4">
    <source>
        <dbReference type="Google" id="ProtNLM"/>
    </source>
</evidence>
<dbReference type="AlphaFoldDB" id="A0AAE0XZS7"/>
<keyword evidence="3" id="KW-1185">Reference proteome</keyword>
<sequence>MHFQIMHTLGLAATTLLVSDTSIEHSFSRSVVIAGCFAEYLLQVKVAVSYCFLQQDRALDVVQCMGLYAFFQQFPSVF</sequence>
<comment type="caution">
    <text evidence="2">The sequence shown here is derived from an EMBL/GenBank/DDBJ whole genome shotgun (WGS) entry which is preliminary data.</text>
</comment>
<evidence type="ECO:0000256" key="1">
    <source>
        <dbReference type="SAM" id="SignalP"/>
    </source>
</evidence>
<evidence type="ECO:0000313" key="2">
    <source>
        <dbReference type="EMBL" id="KAK3726659.1"/>
    </source>
</evidence>
<feature type="chain" id="PRO_5041926608" description="Secreted protein" evidence="1">
    <location>
        <begin position="21"/>
        <end position="78"/>
    </location>
</feature>
<dbReference type="EMBL" id="JAWDGP010007289">
    <property type="protein sequence ID" value="KAK3726659.1"/>
    <property type="molecule type" value="Genomic_DNA"/>
</dbReference>
<protein>
    <recommendedName>
        <fullName evidence="4">Secreted protein</fullName>
    </recommendedName>
</protein>
<organism evidence="2 3">
    <name type="scientific">Elysia crispata</name>
    <name type="common">lettuce slug</name>
    <dbReference type="NCBI Taxonomy" id="231223"/>
    <lineage>
        <taxon>Eukaryota</taxon>
        <taxon>Metazoa</taxon>
        <taxon>Spiralia</taxon>
        <taxon>Lophotrochozoa</taxon>
        <taxon>Mollusca</taxon>
        <taxon>Gastropoda</taxon>
        <taxon>Heterobranchia</taxon>
        <taxon>Euthyneura</taxon>
        <taxon>Panpulmonata</taxon>
        <taxon>Sacoglossa</taxon>
        <taxon>Placobranchoidea</taxon>
        <taxon>Plakobranchidae</taxon>
        <taxon>Elysia</taxon>
    </lineage>
</organism>
<keyword evidence="1" id="KW-0732">Signal</keyword>
<evidence type="ECO:0000313" key="3">
    <source>
        <dbReference type="Proteomes" id="UP001283361"/>
    </source>
</evidence>
<proteinExistence type="predicted"/>
<dbReference type="Proteomes" id="UP001283361">
    <property type="component" value="Unassembled WGS sequence"/>
</dbReference>
<gene>
    <name evidence="2" type="ORF">RRG08_016968</name>
</gene>
<name>A0AAE0XZS7_9GAST</name>
<feature type="signal peptide" evidence="1">
    <location>
        <begin position="1"/>
        <end position="20"/>
    </location>
</feature>
<accession>A0AAE0XZS7</accession>